<dbReference type="PROSITE" id="PS51186">
    <property type="entry name" value="GNAT"/>
    <property type="match status" value="1"/>
</dbReference>
<evidence type="ECO:0000259" key="3">
    <source>
        <dbReference type="PROSITE" id="PS51186"/>
    </source>
</evidence>
<dbReference type="InterPro" id="IPR016181">
    <property type="entry name" value="Acyl_CoA_acyltransferase"/>
</dbReference>
<dbReference type="Gene3D" id="3.40.630.30">
    <property type="match status" value="1"/>
</dbReference>
<evidence type="ECO:0000256" key="1">
    <source>
        <dbReference type="ARBA" id="ARBA00022679"/>
    </source>
</evidence>
<dbReference type="RefSeq" id="WP_344240989.1">
    <property type="nucleotide sequence ID" value="NZ_BAAAHH010000010.1"/>
</dbReference>
<keyword evidence="2" id="KW-0012">Acyltransferase</keyword>
<dbReference type="CDD" id="cd04301">
    <property type="entry name" value="NAT_SF"/>
    <property type="match status" value="1"/>
</dbReference>
<feature type="domain" description="N-acetyltransferase" evidence="3">
    <location>
        <begin position="2"/>
        <end position="156"/>
    </location>
</feature>
<evidence type="ECO:0000313" key="5">
    <source>
        <dbReference type="Proteomes" id="UP001500665"/>
    </source>
</evidence>
<dbReference type="InterPro" id="IPR000182">
    <property type="entry name" value="GNAT_dom"/>
</dbReference>
<organism evidence="4 5">
    <name type="scientific">Actinocorallia libanotica</name>
    <dbReference type="NCBI Taxonomy" id="46162"/>
    <lineage>
        <taxon>Bacteria</taxon>
        <taxon>Bacillati</taxon>
        <taxon>Actinomycetota</taxon>
        <taxon>Actinomycetes</taxon>
        <taxon>Streptosporangiales</taxon>
        <taxon>Thermomonosporaceae</taxon>
        <taxon>Actinocorallia</taxon>
    </lineage>
</organism>
<evidence type="ECO:0000256" key="2">
    <source>
        <dbReference type="ARBA" id="ARBA00023315"/>
    </source>
</evidence>
<dbReference type="PANTHER" id="PTHR43877">
    <property type="entry name" value="AMINOALKYLPHOSPHONATE N-ACETYLTRANSFERASE-RELATED-RELATED"/>
    <property type="match status" value="1"/>
</dbReference>
<dbReference type="InterPro" id="IPR050832">
    <property type="entry name" value="Bact_Acetyltransf"/>
</dbReference>
<evidence type="ECO:0000313" key="4">
    <source>
        <dbReference type="EMBL" id="GAA0950766.1"/>
    </source>
</evidence>
<name>A0ABN1R250_9ACTN</name>
<keyword evidence="1" id="KW-0808">Transferase</keyword>
<gene>
    <name evidence="4" type="ORF">GCM10009550_29630</name>
</gene>
<dbReference type="Proteomes" id="UP001500665">
    <property type="component" value="Unassembled WGS sequence"/>
</dbReference>
<proteinExistence type="predicted"/>
<comment type="caution">
    <text evidence="4">The sequence shown here is derived from an EMBL/GenBank/DDBJ whole genome shotgun (WGS) entry which is preliminary data.</text>
</comment>
<sequence length="156" mass="17158">MIEVRTCDWNDPDGERLRAAMDAEMGERYADRAAGAGPELWAALAVDPEEFVSVGVASRDGEPVGHAALRRRGADLELKRMYVTPEARGSGVSRALLDWVEQTARKAGAVRVILQTGDRQPDAVRVYEREGYTFIPVYPPYAAVPELHSICMAKSL</sequence>
<dbReference type="SUPFAM" id="SSF55729">
    <property type="entry name" value="Acyl-CoA N-acyltransferases (Nat)"/>
    <property type="match status" value="1"/>
</dbReference>
<protein>
    <submittedName>
        <fullName evidence="4">GNAT family N-acetyltransferase</fullName>
    </submittedName>
</protein>
<reference evidence="4 5" key="1">
    <citation type="journal article" date="2019" name="Int. J. Syst. Evol. Microbiol.">
        <title>The Global Catalogue of Microorganisms (GCM) 10K type strain sequencing project: providing services to taxonomists for standard genome sequencing and annotation.</title>
        <authorList>
            <consortium name="The Broad Institute Genomics Platform"/>
            <consortium name="The Broad Institute Genome Sequencing Center for Infectious Disease"/>
            <person name="Wu L."/>
            <person name="Ma J."/>
        </authorList>
    </citation>
    <scope>NUCLEOTIDE SEQUENCE [LARGE SCALE GENOMIC DNA]</scope>
    <source>
        <strain evidence="4 5">JCM 10696</strain>
    </source>
</reference>
<keyword evidence="5" id="KW-1185">Reference proteome</keyword>
<dbReference type="EMBL" id="BAAAHH010000010">
    <property type="protein sequence ID" value="GAA0950766.1"/>
    <property type="molecule type" value="Genomic_DNA"/>
</dbReference>
<dbReference type="Pfam" id="PF00583">
    <property type="entry name" value="Acetyltransf_1"/>
    <property type="match status" value="1"/>
</dbReference>
<dbReference type="PANTHER" id="PTHR43877:SF2">
    <property type="entry name" value="AMINOALKYLPHOSPHONATE N-ACETYLTRANSFERASE-RELATED"/>
    <property type="match status" value="1"/>
</dbReference>
<accession>A0ABN1R250</accession>